<evidence type="ECO:0000313" key="2">
    <source>
        <dbReference type="Proteomes" id="UP000249130"/>
    </source>
</evidence>
<dbReference type="GO" id="GO:0005829">
    <property type="term" value="C:cytosol"/>
    <property type="evidence" value="ECO:0007669"/>
    <property type="project" value="TreeGrafter"/>
</dbReference>
<proteinExistence type="predicted"/>
<dbReference type="InterPro" id="IPR041492">
    <property type="entry name" value="HAD_2"/>
</dbReference>
<dbReference type="OrthoDB" id="9793014at2"/>
<organism evidence="1 2">
    <name type="scientific">Rhodoplanes roseus</name>
    <dbReference type="NCBI Taxonomy" id="29409"/>
    <lineage>
        <taxon>Bacteria</taxon>
        <taxon>Pseudomonadati</taxon>
        <taxon>Pseudomonadota</taxon>
        <taxon>Alphaproteobacteria</taxon>
        <taxon>Hyphomicrobiales</taxon>
        <taxon>Nitrobacteraceae</taxon>
        <taxon>Rhodoplanes</taxon>
    </lineage>
</organism>
<protein>
    <recommendedName>
        <fullName evidence="3">Haloacid dehalogenase</fullName>
    </recommendedName>
</protein>
<dbReference type="AlphaFoldDB" id="A0A327L998"/>
<dbReference type="InterPro" id="IPR036412">
    <property type="entry name" value="HAD-like_sf"/>
</dbReference>
<dbReference type="SUPFAM" id="SSF56784">
    <property type="entry name" value="HAD-like"/>
    <property type="match status" value="1"/>
</dbReference>
<dbReference type="InterPro" id="IPR023214">
    <property type="entry name" value="HAD_sf"/>
</dbReference>
<evidence type="ECO:0008006" key="3">
    <source>
        <dbReference type="Google" id="ProtNLM"/>
    </source>
</evidence>
<dbReference type="EMBL" id="NPEX01000051">
    <property type="protein sequence ID" value="RAI44278.1"/>
    <property type="molecule type" value="Genomic_DNA"/>
</dbReference>
<dbReference type="InterPro" id="IPR023198">
    <property type="entry name" value="PGP-like_dom2"/>
</dbReference>
<name>A0A327L998_9BRAD</name>
<sequence length="267" mass="28973">MAVARRIRRRGWMNAANKSNQTTTTEPRRPVVRHLAVRSRTAGSLAEAKAYVFHVEGTLVDTVLPSVNCWLQTLAEFGQVFRTADVHRFHGMDSEDLLDRLLPEGAARENKEFILAKYRSRWATEVLPTLRAFPGVRELIGELVARGAKIALVSTGGAEEVAHYRTLLGVDDLVEVVVSGEDVARGMPHPDLIAAALDKLGIRQPGDALLVGHSPYDAEAAHAAHMRSVGMLTGLFARADLVNAGSQSVFLDAKSLRQALATPEVAA</sequence>
<keyword evidence="2" id="KW-1185">Reference proteome</keyword>
<dbReference type="Gene3D" id="3.40.50.1000">
    <property type="entry name" value="HAD superfamily/HAD-like"/>
    <property type="match status" value="1"/>
</dbReference>
<accession>A0A327L998</accession>
<comment type="caution">
    <text evidence="1">The sequence shown here is derived from an EMBL/GenBank/DDBJ whole genome shotgun (WGS) entry which is preliminary data.</text>
</comment>
<dbReference type="GO" id="GO:0006281">
    <property type="term" value="P:DNA repair"/>
    <property type="evidence" value="ECO:0007669"/>
    <property type="project" value="TreeGrafter"/>
</dbReference>
<gene>
    <name evidence="1" type="ORF">CH341_09970</name>
</gene>
<dbReference type="Pfam" id="PF13419">
    <property type="entry name" value="HAD_2"/>
    <property type="match status" value="1"/>
</dbReference>
<dbReference type="PANTHER" id="PTHR43434">
    <property type="entry name" value="PHOSPHOGLYCOLATE PHOSPHATASE"/>
    <property type="match status" value="1"/>
</dbReference>
<dbReference type="Proteomes" id="UP000249130">
    <property type="component" value="Unassembled WGS sequence"/>
</dbReference>
<evidence type="ECO:0000313" key="1">
    <source>
        <dbReference type="EMBL" id="RAI44278.1"/>
    </source>
</evidence>
<reference evidence="1 2" key="1">
    <citation type="submission" date="2017-07" db="EMBL/GenBank/DDBJ databases">
        <title>Draft Genome Sequences of Select Purple Nonsulfur Bacteria.</title>
        <authorList>
            <person name="Lasarre B."/>
            <person name="Mckinlay J.B."/>
        </authorList>
    </citation>
    <scope>NUCLEOTIDE SEQUENCE [LARGE SCALE GENOMIC DNA]</scope>
    <source>
        <strain evidence="1 2">DSM 5909</strain>
    </source>
</reference>
<dbReference type="GO" id="GO:0008967">
    <property type="term" value="F:phosphoglycolate phosphatase activity"/>
    <property type="evidence" value="ECO:0007669"/>
    <property type="project" value="TreeGrafter"/>
</dbReference>
<dbReference type="Gene3D" id="1.10.150.240">
    <property type="entry name" value="Putative phosphatase, domain 2"/>
    <property type="match status" value="1"/>
</dbReference>
<dbReference type="PANTHER" id="PTHR43434:SF16">
    <property type="entry name" value="BLL8046 PROTEIN"/>
    <property type="match status" value="1"/>
</dbReference>
<dbReference type="InterPro" id="IPR050155">
    <property type="entry name" value="HAD-like_hydrolase_sf"/>
</dbReference>